<feature type="transmembrane region" description="Helical" evidence="9">
    <location>
        <begin position="59"/>
        <end position="82"/>
    </location>
</feature>
<proteinExistence type="predicted"/>
<dbReference type="InterPro" id="IPR046342">
    <property type="entry name" value="CBS_dom_sf"/>
</dbReference>
<dbReference type="InterPro" id="IPR044751">
    <property type="entry name" value="Ion_transp-like_CBS"/>
</dbReference>
<keyword evidence="13" id="KW-1185">Reference proteome</keyword>
<dbReference type="SMART" id="SM01091">
    <property type="entry name" value="CorC_HlyC"/>
    <property type="match status" value="1"/>
</dbReference>
<evidence type="ECO:0000256" key="2">
    <source>
        <dbReference type="ARBA" id="ARBA00022692"/>
    </source>
</evidence>
<dbReference type="InterPro" id="IPR036318">
    <property type="entry name" value="FAD-bd_PCMH-like_sf"/>
</dbReference>
<evidence type="ECO:0000259" key="10">
    <source>
        <dbReference type="PROSITE" id="PS51371"/>
    </source>
</evidence>
<keyword evidence="4 8" id="KW-1133">Transmembrane helix</keyword>
<feature type="transmembrane region" description="Helical" evidence="9">
    <location>
        <begin position="127"/>
        <end position="152"/>
    </location>
</feature>
<evidence type="ECO:0000256" key="9">
    <source>
        <dbReference type="SAM" id="Phobius"/>
    </source>
</evidence>
<organism evidence="12 13">
    <name type="scientific">Wandonia haliotis</name>
    <dbReference type="NCBI Taxonomy" id="574963"/>
    <lineage>
        <taxon>Bacteria</taxon>
        <taxon>Pseudomonadati</taxon>
        <taxon>Bacteroidota</taxon>
        <taxon>Flavobacteriia</taxon>
        <taxon>Flavobacteriales</taxon>
        <taxon>Crocinitomicaceae</taxon>
        <taxon>Wandonia</taxon>
    </lineage>
</organism>
<comment type="subcellular location">
    <subcellularLocation>
        <location evidence="1">Membrane</location>
        <topology evidence="1">Multi-pass membrane protein</topology>
    </subcellularLocation>
</comment>
<comment type="caution">
    <text evidence="12">The sequence shown here is derived from an EMBL/GenBank/DDBJ whole genome shotgun (WGS) entry which is preliminary data.</text>
</comment>
<protein>
    <submittedName>
        <fullName evidence="12">Hemolysin family protein</fullName>
    </submittedName>
</protein>
<evidence type="ECO:0000256" key="4">
    <source>
        <dbReference type="ARBA" id="ARBA00022989"/>
    </source>
</evidence>
<dbReference type="InterPro" id="IPR016169">
    <property type="entry name" value="FAD-bd_PCMH_sub2"/>
</dbReference>
<keyword evidence="3" id="KW-0677">Repeat</keyword>
<feature type="domain" description="CNNM transmembrane" evidence="11">
    <location>
        <begin position="1"/>
        <end position="197"/>
    </location>
</feature>
<keyword evidence="2 8" id="KW-0812">Transmembrane</keyword>
<evidence type="ECO:0000313" key="13">
    <source>
        <dbReference type="Proteomes" id="UP001501126"/>
    </source>
</evidence>
<dbReference type="Pfam" id="PF03471">
    <property type="entry name" value="CorC_HlyC"/>
    <property type="match status" value="1"/>
</dbReference>
<dbReference type="Pfam" id="PF01595">
    <property type="entry name" value="CNNM"/>
    <property type="match status" value="1"/>
</dbReference>
<dbReference type="InterPro" id="IPR005170">
    <property type="entry name" value="Transptr-assoc_dom"/>
</dbReference>
<dbReference type="CDD" id="cd04590">
    <property type="entry name" value="CBS_pair_CorC_HlyC_assoc"/>
    <property type="match status" value="1"/>
</dbReference>
<dbReference type="EMBL" id="BAAAFH010000003">
    <property type="protein sequence ID" value="GAA0874143.1"/>
    <property type="molecule type" value="Genomic_DNA"/>
</dbReference>
<reference evidence="12 13" key="1">
    <citation type="journal article" date="2019" name="Int. J. Syst. Evol. Microbiol.">
        <title>The Global Catalogue of Microorganisms (GCM) 10K type strain sequencing project: providing services to taxonomists for standard genome sequencing and annotation.</title>
        <authorList>
            <consortium name="The Broad Institute Genomics Platform"/>
            <consortium name="The Broad Institute Genome Sequencing Center for Infectious Disease"/>
            <person name="Wu L."/>
            <person name="Ma J."/>
        </authorList>
    </citation>
    <scope>NUCLEOTIDE SEQUENCE [LARGE SCALE GENOMIC DNA]</scope>
    <source>
        <strain evidence="12 13">JCM 16083</strain>
    </source>
</reference>
<dbReference type="PANTHER" id="PTHR22777">
    <property type="entry name" value="HEMOLYSIN-RELATED"/>
    <property type="match status" value="1"/>
</dbReference>
<accession>A0ABN1MML7</accession>
<dbReference type="RefSeq" id="WP_343784894.1">
    <property type="nucleotide sequence ID" value="NZ_BAAAFH010000003.1"/>
</dbReference>
<evidence type="ECO:0000259" key="11">
    <source>
        <dbReference type="PROSITE" id="PS51846"/>
    </source>
</evidence>
<dbReference type="InterPro" id="IPR000644">
    <property type="entry name" value="CBS_dom"/>
</dbReference>
<dbReference type="SUPFAM" id="SSF54631">
    <property type="entry name" value="CBS-domain pair"/>
    <property type="match status" value="1"/>
</dbReference>
<sequence length="420" mass="48188">MDDTELIITVFFTLLASAFFSGTEIAFVSANRLKIELDRSAGTVSGKILSRFVKKPESFISAMLLGNNAALVIYGLCMGMLLEPVIRMMIPNEAVVLIIQTILSTLLILVTAEFLPKAIFQINPNRILSFTAIPLFIIYFLLYIPTSITLMFSNIFLRLFRMDTRQTERVFSKVDLDYFVRDMNERLEEESELTNEMQILQNALDFSKVKARDCMIPRTEIIAMEIDEDIEDLRQKFVETGLSKIIIYRDNIDNIIGYVHSFELFKKPNAIKQILLPMPVVPESVPGKELLELFARQSGNIAVVVDEFGGTSGLITIEDLIEEIFGDIEDEHDHEELIEEQIDENTFIFSARQEIDYLNENYNLNLPEMEDFDTLGGMVLYYLESIPEKGDKFKLENTEIEVIEVSDRRVELIRLIHTDN</sequence>
<dbReference type="PROSITE" id="PS51371">
    <property type="entry name" value="CBS"/>
    <property type="match status" value="1"/>
</dbReference>
<dbReference type="InterPro" id="IPR002550">
    <property type="entry name" value="CNNM"/>
</dbReference>
<evidence type="ECO:0000256" key="1">
    <source>
        <dbReference type="ARBA" id="ARBA00004141"/>
    </source>
</evidence>
<evidence type="ECO:0000313" key="12">
    <source>
        <dbReference type="EMBL" id="GAA0874143.1"/>
    </source>
</evidence>
<feature type="transmembrane region" description="Helical" evidence="9">
    <location>
        <begin position="6"/>
        <end position="30"/>
    </location>
</feature>
<dbReference type="Gene3D" id="3.30.465.10">
    <property type="match status" value="1"/>
</dbReference>
<gene>
    <name evidence="12" type="ORF">GCM10009118_05510</name>
</gene>
<dbReference type="SUPFAM" id="SSF56176">
    <property type="entry name" value="FAD-binding/transporter-associated domain-like"/>
    <property type="match status" value="1"/>
</dbReference>
<evidence type="ECO:0000256" key="6">
    <source>
        <dbReference type="ARBA" id="ARBA00023136"/>
    </source>
</evidence>
<dbReference type="PROSITE" id="PS51846">
    <property type="entry name" value="CNNM"/>
    <property type="match status" value="1"/>
</dbReference>
<dbReference type="Gene3D" id="3.10.580.10">
    <property type="entry name" value="CBS-domain"/>
    <property type="match status" value="1"/>
</dbReference>
<feature type="transmembrane region" description="Helical" evidence="9">
    <location>
        <begin position="94"/>
        <end position="115"/>
    </location>
</feature>
<dbReference type="Proteomes" id="UP001501126">
    <property type="component" value="Unassembled WGS sequence"/>
</dbReference>
<evidence type="ECO:0000256" key="8">
    <source>
        <dbReference type="PROSITE-ProRule" id="PRU01193"/>
    </source>
</evidence>
<evidence type="ECO:0000256" key="7">
    <source>
        <dbReference type="PROSITE-ProRule" id="PRU00703"/>
    </source>
</evidence>
<keyword evidence="6 8" id="KW-0472">Membrane</keyword>
<dbReference type="PANTHER" id="PTHR22777:SF17">
    <property type="entry name" value="UPF0053 PROTEIN SLL0260"/>
    <property type="match status" value="1"/>
</dbReference>
<feature type="domain" description="CBS" evidence="10">
    <location>
        <begin position="270"/>
        <end position="331"/>
    </location>
</feature>
<dbReference type="Pfam" id="PF00571">
    <property type="entry name" value="CBS"/>
    <property type="match status" value="1"/>
</dbReference>
<evidence type="ECO:0000256" key="5">
    <source>
        <dbReference type="ARBA" id="ARBA00023122"/>
    </source>
</evidence>
<name>A0ABN1MML7_9FLAO</name>
<evidence type="ECO:0000256" key="3">
    <source>
        <dbReference type="ARBA" id="ARBA00022737"/>
    </source>
</evidence>
<keyword evidence="5 7" id="KW-0129">CBS domain</keyword>